<evidence type="ECO:0000313" key="3">
    <source>
        <dbReference type="EMBL" id="KAF2113927.1"/>
    </source>
</evidence>
<dbReference type="InterPro" id="IPR011333">
    <property type="entry name" value="SKP1/BTB/POZ_sf"/>
</dbReference>
<dbReference type="AlphaFoldDB" id="A0A6A5Z4V3"/>
<dbReference type="Gene3D" id="3.30.710.10">
    <property type="entry name" value="Potassium Channel Kv1.1, Chain A"/>
    <property type="match status" value="1"/>
</dbReference>
<feature type="domain" description="BTB" evidence="2">
    <location>
        <begin position="37"/>
        <end position="102"/>
    </location>
</feature>
<dbReference type="SMART" id="SM00225">
    <property type="entry name" value="BTB"/>
    <property type="match status" value="1"/>
</dbReference>
<dbReference type="PROSITE" id="PS50097">
    <property type="entry name" value="BTB"/>
    <property type="match status" value="1"/>
</dbReference>
<dbReference type="OrthoDB" id="6359816at2759"/>
<dbReference type="Pfam" id="PF00651">
    <property type="entry name" value="BTB"/>
    <property type="match status" value="1"/>
</dbReference>
<keyword evidence="4" id="KW-1185">Reference proteome</keyword>
<sequence length="287" mass="32372">MSLETDSNMNEQQSGVSGASERKEISSMDYFNNPTLSDVVLRYGKHGERTFHAHKIMLCSKSRWFRAALTGKFKESSDKEIVLQASADQDPDAIYMMLQFMYGPDHDPVLKLPWSDTAIEEAKKTNKESLFWLAVAEVGDYYDLPYLLTMACFQFDTAFECYIADILENMPSDGSPDTEGFLAVVKKAYEMPPMLTKYIQIPIAGMFRFRFGDKRILRLLKAVSNEYPRFGCDVFCDLLGHAEEPTRELKVVRVTTCSDCGRACVASLFANPGFCQFCGNDVSSEAD</sequence>
<reference evidence="3" key="1">
    <citation type="journal article" date="2020" name="Stud. Mycol.">
        <title>101 Dothideomycetes genomes: a test case for predicting lifestyles and emergence of pathogens.</title>
        <authorList>
            <person name="Haridas S."/>
            <person name="Albert R."/>
            <person name="Binder M."/>
            <person name="Bloem J."/>
            <person name="Labutti K."/>
            <person name="Salamov A."/>
            <person name="Andreopoulos B."/>
            <person name="Baker S."/>
            <person name="Barry K."/>
            <person name="Bills G."/>
            <person name="Bluhm B."/>
            <person name="Cannon C."/>
            <person name="Castanera R."/>
            <person name="Culley D."/>
            <person name="Daum C."/>
            <person name="Ezra D."/>
            <person name="Gonzalez J."/>
            <person name="Henrissat B."/>
            <person name="Kuo A."/>
            <person name="Liang C."/>
            <person name="Lipzen A."/>
            <person name="Lutzoni F."/>
            <person name="Magnuson J."/>
            <person name="Mondo S."/>
            <person name="Nolan M."/>
            <person name="Ohm R."/>
            <person name="Pangilinan J."/>
            <person name="Park H.-J."/>
            <person name="Ramirez L."/>
            <person name="Alfaro M."/>
            <person name="Sun H."/>
            <person name="Tritt A."/>
            <person name="Yoshinaga Y."/>
            <person name="Zwiers L.-H."/>
            <person name="Turgeon B."/>
            <person name="Goodwin S."/>
            <person name="Spatafora J."/>
            <person name="Crous P."/>
            <person name="Grigoriev I."/>
        </authorList>
    </citation>
    <scope>NUCLEOTIDE SEQUENCE</scope>
    <source>
        <strain evidence="3">CBS 627.86</strain>
    </source>
</reference>
<feature type="compositionally biased region" description="Polar residues" evidence="1">
    <location>
        <begin position="1"/>
        <end position="17"/>
    </location>
</feature>
<dbReference type="PANTHER" id="PTHR47843">
    <property type="entry name" value="BTB DOMAIN-CONTAINING PROTEIN-RELATED"/>
    <property type="match status" value="1"/>
</dbReference>
<dbReference type="SUPFAM" id="SSF54695">
    <property type="entry name" value="POZ domain"/>
    <property type="match status" value="1"/>
</dbReference>
<proteinExistence type="predicted"/>
<evidence type="ECO:0000313" key="4">
    <source>
        <dbReference type="Proteomes" id="UP000799770"/>
    </source>
</evidence>
<protein>
    <recommendedName>
        <fullName evidence="2">BTB domain-containing protein</fullName>
    </recommendedName>
</protein>
<organism evidence="3 4">
    <name type="scientific">Lophiotrema nucula</name>
    <dbReference type="NCBI Taxonomy" id="690887"/>
    <lineage>
        <taxon>Eukaryota</taxon>
        <taxon>Fungi</taxon>
        <taxon>Dikarya</taxon>
        <taxon>Ascomycota</taxon>
        <taxon>Pezizomycotina</taxon>
        <taxon>Dothideomycetes</taxon>
        <taxon>Pleosporomycetidae</taxon>
        <taxon>Pleosporales</taxon>
        <taxon>Lophiotremataceae</taxon>
        <taxon>Lophiotrema</taxon>
    </lineage>
</organism>
<dbReference type="InterPro" id="IPR000210">
    <property type="entry name" value="BTB/POZ_dom"/>
</dbReference>
<name>A0A6A5Z4V3_9PLEO</name>
<accession>A0A6A5Z4V3</accession>
<dbReference type="EMBL" id="ML977326">
    <property type="protein sequence ID" value="KAF2113927.1"/>
    <property type="molecule type" value="Genomic_DNA"/>
</dbReference>
<evidence type="ECO:0000259" key="2">
    <source>
        <dbReference type="PROSITE" id="PS50097"/>
    </source>
</evidence>
<evidence type="ECO:0000256" key="1">
    <source>
        <dbReference type="SAM" id="MobiDB-lite"/>
    </source>
</evidence>
<dbReference type="Proteomes" id="UP000799770">
    <property type="component" value="Unassembled WGS sequence"/>
</dbReference>
<gene>
    <name evidence="3" type="ORF">BDV96DRAFT_647423</name>
</gene>
<dbReference type="PANTHER" id="PTHR47843:SF5">
    <property type="entry name" value="BTB_POZ DOMAIN PROTEIN"/>
    <property type="match status" value="1"/>
</dbReference>
<feature type="region of interest" description="Disordered" evidence="1">
    <location>
        <begin position="1"/>
        <end position="22"/>
    </location>
</feature>